<feature type="transmembrane region" description="Helical" evidence="1">
    <location>
        <begin position="277"/>
        <end position="296"/>
    </location>
</feature>
<dbReference type="AlphaFoldDB" id="A0A1H7FZ76"/>
<evidence type="ECO:0000313" key="2">
    <source>
        <dbReference type="EMBL" id="SEK29802.1"/>
    </source>
</evidence>
<proteinExistence type="predicted"/>
<accession>A0A1H7FZ76</accession>
<protein>
    <submittedName>
        <fullName evidence="2">Uncharacterized protein</fullName>
    </submittedName>
</protein>
<gene>
    <name evidence="2" type="ORF">SAMN02910377_00498</name>
</gene>
<keyword evidence="1" id="KW-1133">Transmembrane helix</keyword>
<feature type="transmembrane region" description="Helical" evidence="1">
    <location>
        <begin position="187"/>
        <end position="206"/>
    </location>
</feature>
<dbReference type="EMBL" id="FNZX01000004">
    <property type="protein sequence ID" value="SEK29802.1"/>
    <property type="molecule type" value="Genomic_DNA"/>
</dbReference>
<evidence type="ECO:0000256" key="1">
    <source>
        <dbReference type="SAM" id="Phobius"/>
    </source>
</evidence>
<feature type="transmembrane region" description="Helical" evidence="1">
    <location>
        <begin position="212"/>
        <end position="232"/>
    </location>
</feature>
<feature type="transmembrane region" description="Helical" evidence="1">
    <location>
        <begin position="40"/>
        <end position="63"/>
    </location>
</feature>
<sequence length="410" mass="46816">MTDYDYKVHESGIVIGLGIFVEIAAIGLAILGLFISPENGQSVCFGTAIIVALLGGLIILEYYRRSLYIVREGQEYLYRPFIGSSKSFRKSDIARYEIRPVKLSPQDECIVLYDYEGKKLVGLELNMVNARRFAEEISSAEEVDACIQEDANKSVGDYFVEDNWSTDKSITKEEKDSRRNKVNILQTINYVLGFVLFAVPCISLIIDTKLFCMIYIFCIIGAWIYFIIFRNYMVFEHKDKTNYDKSMYASGEVPIWCAAVSSLFGLLKVFLNINHVNYIVFTIEIIGFAVIVTLLFGVLPKEREYKKYFYICVAILGVYSGWLLSDSISVVTAEVESAEELTIVDAEIHHNNRGPDTHYLTVDSESFEDEELSVTDDIYYLATEGYEDELRLYIAKDIFGVEVYYIDEVQ</sequence>
<name>A0A1H7FZ76_9FIRM</name>
<organism evidence="2 3">
    <name type="scientific">Pseudobutyrivibrio ruminis</name>
    <dbReference type="NCBI Taxonomy" id="46206"/>
    <lineage>
        <taxon>Bacteria</taxon>
        <taxon>Bacillati</taxon>
        <taxon>Bacillota</taxon>
        <taxon>Clostridia</taxon>
        <taxon>Lachnospirales</taxon>
        <taxon>Lachnospiraceae</taxon>
        <taxon>Pseudobutyrivibrio</taxon>
    </lineage>
</organism>
<feature type="transmembrane region" description="Helical" evidence="1">
    <location>
        <begin position="12"/>
        <end position="34"/>
    </location>
</feature>
<evidence type="ECO:0000313" key="3">
    <source>
        <dbReference type="Proteomes" id="UP000182321"/>
    </source>
</evidence>
<keyword evidence="1" id="KW-0472">Membrane</keyword>
<keyword evidence="1" id="KW-0812">Transmembrane</keyword>
<dbReference type="Proteomes" id="UP000182321">
    <property type="component" value="Unassembled WGS sequence"/>
</dbReference>
<dbReference type="RefSeq" id="WP_074788957.1">
    <property type="nucleotide sequence ID" value="NZ_FNZX01000004.1"/>
</dbReference>
<feature type="transmembrane region" description="Helical" evidence="1">
    <location>
        <begin position="253"/>
        <end position="271"/>
    </location>
</feature>
<reference evidence="3" key="1">
    <citation type="submission" date="2016-10" db="EMBL/GenBank/DDBJ databases">
        <authorList>
            <person name="Varghese N."/>
        </authorList>
    </citation>
    <scope>NUCLEOTIDE SEQUENCE [LARGE SCALE GENOMIC DNA]</scope>
    <source>
        <strain evidence="3">ACV-9</strain>
    </source>
</reference>
<keyword evidence="3" id="KW-1185">Reference proteome</keyword>